<feature type="domain" description="Flagellar basal body rod protein N-terminal" evidence="7">
    <location>
        <begin position="15"/>
        <end position="38"/>
    </location>
</feature>
<organism evidence="8 9">
    <name type="scientific">Klenkia soli</name>
    <dbReference type="NCBI Taxonomy" id="1052260"/>
    <lineage>
        <taxon>Bacteria</taxon>
        <taxon>Bacillati</taxon>
        <taxon>Actinomycetota</taxon>
        <taxon>Actinomycetes</taxon>
        <taxon>Geodermatophilales</taxon>
        <taxon>Geodermatophilaceae</taxon>
        <taxon>Klenkia</taxon>
    </lineage>
</organism>
<dbReference type="PIRSF" id="PIRSF002889">
    <property type="entry name" value="Rod_FlgB"/>
    <property type="match status" value="1"/>
</dbReference>
<name>A0A1H0CL93_9ACTN</name>
<proteinExistence type="inferred from homology"/>
<dbReference type="InterPro" id="IPR019776">
    <property type="entry name" value="Flagellar_basal_body_rod_CS"/>
</dbReference>
<dbReference type="Pfam" id="PF00460">
    <property type="entry name" value="Flg_bb_rod"/>
    <property type="match status" value="1"/>
</dbReference>
<keyword evidence="9" id="KW-1185">Reference proteome</keyword>
<comment type="function">
    <text evidence="5 6">Structural component of flagellum, the bacterial motility apparatus. Part of the rod structure of flagellar basal body.</text>
</comment>
<dbReference type="OrthoDB" id="9788334at2"/>
<dbReference type="InterPro" id="IPR001444">
    <property type="entry name" value="Flag_bb_rod_N"/>
</dbReference>
<dbReference type="AlphaFoldDB" id="A0A1H0CL93"/>
<keyword evidence="8" id="KW-0282">Flagellum</keyword>
<evidence type="ECO:0000256" key="1">
    <source>
        <dbReference type="ARBA" id="ARBA00004117"/>
    </source>
</evidence>
<keyword evidence="4 6" id="KW-0975">Bacterial flagellum</keyword>
<dbReference type="GO" id="GO:0030694">
    <property type="term" value="C:bacterial-type flagellum basal body, rod"/>
    <property type="evidence" value="ECO:0007669"/>
    <property type="project" value="InterPro"/>
</dbReference>
<gene>
    <name evidence="8" type="ORF">SAMN05660199_00341</name>
</gene>
<evidence type="ECO:0000256" key="6">
    <source>
        <dbReference type="PIRNR" id="PIRNR002889"/>
    </source>
</evidence>
<dbReference type="GO" id="GO:0071973">
    <property type="term" value="P:bacterial-type flagellum-dependent cell motility"/>
    <property type="evidence" value="ECO:0007669"/>
    <property type="project" value="InterPro"/>
</dbReference>
<evidence type="ECO:0000313" key="8">
    <source>
        <dbReference type="EMBL" id="SDN58602.1"/>
    </source>
</evidence>
<evidence type="ECO:0000313" key="9">
    <source>
        <dbReference type="Proteomes" id="UP000199088"/>
    </source>
</evidence>
<dbReference type="Proteomes" id="UP000199088">
    <property type="component" value="Unassembled WGS sequence"/>
</dbReference>
<protein>
    <recommendedName>
        <fullName evidence="3 6">Flagellar basal body rod protein FlgB</fullName>
    </recommendedName>
</protein>
<dbReference type="InterPro" id="IPR006300">
    <property type="entry name" value="FlgB"/>
</dbReference>
<dbReference type="NCBIfam" id="TIGR01396">
    <property type="entry name" value="FlgB"/>
    <property type="match status" value="1"/>
</dbReference>
<evidence type="ECO:0000259" key="7">
    <source>
        <dbReference type="Pfam" id="PF00460"/>
    </source>
</evidence>
<comment type="subunit">
    <text evidence="6">The basal body constitutes a major portion of the flagellar organelle and consists of a number of rings mounted on a central rod.</text>
</comment>
<comment type="subcellular location">
    <subcellularLocation>
        <location evidence="1 6">Bacterial flagellum basal body</location>
    </subcellularLocation>
</comment>
<accession>A0A1H0CL93</accession>
<keyword evidence="8" id="KW-0966">Cell projection</keyword>
<dbReference type="RefSeq" id="WP_091238451.1">
    <property type="nucleotide sequence ID" value="NZ_FNIR01000001.1"/>
</dbReference>
<reference evidence="9" key="1">
    <citation type="submission" date="2016-10" db="EMBL/GenBank/DDBJ databases">
        <authorList>
            <person name="Varghese N."/>
            <person name="Submissions S."/>
        </authorList>
    </citation>
    <scope>NUCLEOTIDE SEQUENCE [LARGE SCALE GENOMIC DNA]</scope>
    <source>
        <strain evidence="9">DSM 45843</strain>
    </source>
</reference>
<evidence type="ECO:0000256" key="2">
    <source>
        <dbReference type="ARBA" id="ARBA00009677"/>
    </source>
</evidence>
<evidence type="ECO:0000256" key="5">
    <source>
        <dbReference type="ARBA" id="ARBA00024934"/>
    </source>
</evidence>
<dbReference type="PROSITE" id="PS00588">
    <property type="entry name" value="FLAGELLA_BB_ROD"/>
    <property type="match status" value="1"/>
</dbReference>
<evidence type="ECO:0000256" key="3">
    <source>
        <dbReference type="ARBA" id="ARBA00014376"/>
    </source>
</evidence>
<dbReference type="STRING" id="1052260.SAMN05660199_00341"/>
<sequence>MIAISDRTMTALHAALSGLSQRQRVSSDNIANINTPGFLAGRTDFESTLRSEIADGTTPTISGGTVSRSLAATRTDGNNVDLDSETVIATETGLRYQLAISALNGKYDLLSAAMRTS</sequence>
<keyword evidence="8" id="KW-0969">Cilium</keyword>
<dbReference type="EMBL" id="FNIR01000001">
    <property type="protein sequence ID" value="SDN58602.1"/>
    <property type="molecule type" value="Genomic_DNA"/>
</dbReference>
<comment type="similarity">
    <text evidence="2 6">Belongs to the flagella basal body rod proteins family.</text>
</comment>
<evidence type="ECO:0000256" key="4">
    <source>
        <dbReference type="ARBA" id="ARBA00023143"/>
    </source>
</evidence>